<evidence type="ECO:0000313" key="2">
    <source>
        <dbReference type="Proteomes" id="UP001595555"/>
    </source>
</evidence>
<gene>
    <name evidence="1" type="ORF">ACFODX_01600</name>
</gene>
<protein>
    <recommendedName>
        <fullName evidence="3">CARD domain-containing protein</fullName>
    </recommendedName>
</protein>
<name>A0ABV7FC11_9GAMM</name>
<evidence type="ECO:0008006" key="3">
    <source>
        <dbReference type="Google" id="ProtNLM"/>
    </source>
</evidence>
<dbReference type="Proteomes" id="UP001595555">
    <property type="component" value="Unassembled WGS sequence"/>
</dbReference>
<reference evidence="2" key="1">
    <citation type="journal article" date="2019" name="Int. J. Syst. Evol. Microbiol.">
        <title>The Global Catalogue of Microorganisms (GCM) 10K type strain sequencing project: providing services to taxonomists for standard genome sequencing and annotation.</title>
        <authorList>
            <consortium name="The Broad Institute Genomics Platform"/>
            <consortium name="The Broad Institute Genome Sequencing Center for Infectious Disease"/>
            <person name="Wu L."/>
            <person name="Ma J."/>
        </authorList>
    </citation>
    <scope>NUCLEOTIDE SEQUENCE [LARGE SCALE GENOMIC DNA]</scope>
    <source>
        <strain evidence="2">KCTC 52237</strain>
    </source>
</reference>
<comment type="caution">
    <text evidence="1">The sequence shown here is derived from an EMBL/GenBank/DDBJ whole genome shotgun (WGS) entry which is preliminary data.</text>
</comment>
<dbReference type="RefSeq" id="WP_378115379.1">
    <property type="nucleotide sequence ID" value="NZ_JBHRTF010000001.1"/>
</dbReference>
<sequence length="281" mass="33285">MSQPTEEQIIAALEKSGYLFEQDVATILENLEFHVETNYAYTDLDEDKSREIDVRAIKQIYRDETKKVQVFIELLVECKDFGSPLVFLERVKNAREKNNPQPQEYIFPKANYKEHIDEKSYREKHPFQHFNLSEHHYYFKEDNKATQFSKIYRKSSDWFANHEGIYDSLILPQAKLLEYRKKDAVSYCRGNTWKAIWLFFPMVVLRDHLFTYDLSGPKRKLKEKSRVSFVRQLDSSNLKGSYLTDFVTYNYLTDYVCIDIARFSSSILELLNNNLDEVVGA</sequence>
<keyword evidence="2" id="KW-1185">Reference proteome</keyword>
<evidence type="ECO:0000313" key="1">
    <source>
        <dbReference type="EMBL" id="MFC3114231.1"/>
    </source>
</evidence>
<dbReference type="EMBL" id="JBHRTF010000001">
    <property type="protein sequence ID" value="MFC3114231.1"/>
    <property type="molecule type" value="Genomic_DNA"/>
</dbReference>
<accession>A0ABV7FC11</accession>
<proteinExistence type="predicted"/>
<organism evidence="1 2">
    <name type="scientific">Cellvibrio fontiphilus</name>
    <dbReference type="NCBI Taxonomy" id="1815559"/>
    <lineage>
        <taxon>Bacteria</taxon>
        <taxon>Pseudomonadati</taxon>
        <taxon>Pseudomonadota</taxon>
        <taxon>Gammaproteobacteria</taxon>
        <taxon>Cellvibrionales</taxon>
        <taxon>Cellvibrionaceae</taxon>
        <taxon>Cellvibrio</taxon>
    </lineage>
</organism>